<dbReference type="Proteomes" id="UP000218387">
    <property type="component" value="Chromosome"/>
</dbReference>
<dbReference type="KEGG" id="emt:CPZ25_007435"/>
<sequence>MGNYDDIMDRVRPISDRRPHMSSADRAKQFSPFAALKGYEEALRLKQIKYEKRIELTDDAKAILDRKLHLLTKRLTDGQKAAVTIRYFVPEIKSKENNEPLGSHMEITGRVEKINPETRTLQISGKTLLIRDIVDIWEPSDEFSEPAASLFFNICD</sequence>
<reference evidence="2 3" key="1">
    <citation type="submission" date="2018-05" db="EMBL/GenBank/DDBJ databases">
        <title>Genome comparison of Eubacterium sp.</title>
        <authorList>
            <person name="Feng Y."/>
            <person name="Sanchez-Andrea I."/>
            <person name="Stams A.J.M."/>
            <person name="De Vos W.M."/>
        </authorList>
    </citation>
    <scope>NUCLEOTIDE SEQUENCE [LARGE SCALE GENOMIC DNA]</scope>
    <source>
        <strain evidence="2 3">YI</strain>
    </source>
</reference>
<organism evidence="2 3">
    <name type="scientific">Eubacterium maltosivorans</name>
    <dbReference type="NCBI Taxonomy" id="2041044"/>
    <lineage>
        <taxon>Bacteria</taxon>
        <taxon>Bacillati</taxon>
        <taxon>Bacillota</taxon>
        <taxon>Clostridia</taxon>
        <taxon>Eubacteriales</taxon>
        <taxon>Eubacteriaceae</taxon>
        <taxon>Eubacterium</taxon>
    </lineage>
</organism>
<feature type="compositionally biased region" description="Basic and acidic residues" evidence="1">
    <location>
        <begin position="7"/>
        <end position="26"/>
    </location>
</feature>
<dbReference type="RefSeq" id="WP_096920644.1">
    <property type="nucleotide sequence ID" value="NZ_CP029487.1"/>
</dbReference>
<evidence type="ECO:0000313" key="3">
    <source>
        <dbReference type="Proteomes" id="UP000218387"/>
    </source>
</evidence>
<dbReference type="EMBL" id="CP029487">
    <property type="protein sequence ID" value="QCT71164.1"/>
    <property type="molecule type" value="Genomic_DNA"/>
</dbReference>
<evidence type="ECO:0000256" key="1">
    <source>
        <dbReference type="SAM" id="MobiDB-lite"/>
    </source>
</evidence>
<gene>
    <name evidence="2" type="ORF">CPZ25_007435</name>
</gene>
<accession>A0A4P9C730</accession>
<name>A0A4P9C730_EUBML</name>
<proteinExistence type="predicted"/>
<evidence type="ECO:0000313" key="2">
    <source>
        <dbReference type="EMBL" id="QCT71164.1"/>
    </source>
</evidence>
<protein>
    <recommendedName>
        <fullName evidence="4">YolD-like family protein</fullName>
    </recommendedName>
</protein>
<feature type="region of interest" description="Disordered" evidence="1">
    <location>
        <begin position="1"/>
        <end position="26"/>
    </location>
</feature>
<keyword evidence="3" id="KW-1185">Reference proteome</keyword>
<dbReference type="AlphaFoldDB" id="A0A4P9C730"/>
<evidence type="ECO:0008006" key="4">
    <source>
        <dbReference type="Google" id="ProtNLM"/>
    </source>
</evidence>